<evidence type="ECO:0000313" key="2">
    <source>
        <dbReference type="Proteomes" id="UP000274661"/>
    </source>
</evidence>
<name>A0A429V8R9_9SPHN</name>
<dbReference type="PANTHER" id="PTHR37953">
    <property type="entry name" value="UPF0127 PROTEIN MJ1496"/>
    <property type="match status" value="1"/>
</dbReference>
<dbReference type="AlphaFoldDB" id="A0A429V8R9"/>
<comment type="caution">
    <text evidence="1">The sequence shown here is derived from an EMBL/GenBank/DDBJ whole genome shotgun (WGS) entry which is preliminary data.</text>
</comment>
<proteinExistence type="predicted"/>
<dbReference type="InterPro" id="IPR038695">
    <property type="entry name" value="Saro_0823-like_sf"/>
</dbReference>
<organism evidence="1 2">
    <name type="scientific">Sphingomonas ginkgonis</name>
    <dbReference type="NCBI Taxonomy" id="2315330"/>
    <lineage>
        <taxon>Bacteria</taxon>
        <taxon>Pseudomonadati</taxon>
        <taxon>Pseudomonadota</taxon>
        <taxon>Alphaproteobacteria</taxon>
        <taxon>Sphingomonadales</taxon>
        <taxon>Sphingomonadaceae</taxon>
        <taxon>Sphingomonas</taxon>
    </lineage>
</organism>
<dbReference type="EMBL" id="RWJF01000001">
    <property type="protein sequence ID" value="RST30272.1"/>
    <property type="molecule type" value="Genomic_DNA"/>
</dbReference>
<dbReference type="Proteomes" id="UP000274661">
    <property type="component" value="Unassembled WGS sequence"/>
</dbReference>
<dbReference type="InterPro" id="IPR003795">
    <property type="entry name" value="DUF192"/>
</dbReference>
<evidence type="ECO:0000313" key="1">
    <source>
        <dbReference type="EMBL" id="RST30272.1"/>
    </source>
</evidence>
<dbReference type="PANTHER" id="PTHR37953:SF1">
    <property type="entry name" value="UPF0127 PROTEIN MJ1496"/>
    <property type="match status" value="1"/>
</dbReference>
<dbReference type="RefSeq" id="WP_126718103.1">
    <property type="nucleotide sequence ID" value="NZ_RWJF01000001.1"/>
</dbReference>
<dbReference type="Pfam" id="PF02643">
    <property type="entry name" value="DUF192"/>
    <property type="match status" value="1"/>
</dbReference>
<accession>A0A429V8R9</accession>
<dbReference type="Gene3D" id="2.60.120.1140">
    <property type="entry name" value="Protein of unknown function DUF192"/>
    <property type="match status" value="1"/>
</dbReference>
<keyword evidence="2" id="KW-1185">Reference proteome</keyword>
<protein>
    <submittedName>
        <fullName evidence="1">DUF192 domain-containing protein</fullName>
    </submittedName>
</protein>
<dbReference type="OrthoDB" id="9808290at2"/>
<gene>
    <name evidence="1" type="ORF">HMF7854_05125</name>
</gene>
<sequence length="141" mass="14964">MTACHSSNQPALGLSPAGLEQAPLVIRSANGEHRFTVEIARTAQQQEYGLMNRQTMAADHGMIFPYSPPQQVNFWMKNTLIPLDMLFIKGDGTIADIRTAAPLSLDPVGPGSTPIGAVLELNGGTAAQLGIKPGDTVKWPG</sequence>
<reference evidence="1 2" key="1">
    <citation type="submission" date="2018-12" db="EMBL/GenBank/DDBJ databases">
        <title>Sphingomonas sp. HMF7854 Genome sequencing and assembly.</title>
        <authorList>
            <person name="Cha I."/>
            <person name="Kang H."/>
            <person name="Kim H."/>
            <person name="Kang J."/>
            <person name="Joh K."/>
        </authorList>
    </citation>
    <scope>NUCLEOTIDE SEQUENCE [LARGE SCALE GENOMIC DNA]</scope>
    <source>
        <strain evidence="1 2">HMF7854</strain>
    </source>
</reference>